<dbReference type="InterPro" id="IPR031681">
    <property type="entry name" value="YwqH-like"/>
</dbReference>
<reference evidence="2 3" key="1">
    <citation type="submission" date="2023-06" db="EMBL/GenBank/DDBJ databases">
        <title>Five Gram-positive bacteria isolated from mangrove sediments in Shenzhen, Guangdong, China.</title>
        <authorList>
            <person name="Yu S."/>
            <person name="Zheng W."/>
            <person name="Huang Y."/>
        </authorList>
    </citation>
    <scope>NUCLEOTIDE SEQUENCE [LARGE SCALE GENOMIC DNA]</scope>
    <source>
        <strain evidence="2 3">SaN35-3</strain>
    </source>
</reference>
<gene>
    <name evidence="2" type="ORF">LC087_18445</name>
</gene>
<dbReference type="Pfam" id="PF16888">
    <property type="entry name" value="YwqH-like"/>
    <property type="match status" value="1"/>
</dbReference>
<organism evidence="2 3">
    <name type="scientific">Bacillus carboniphilus</name>
    <dbReference type="NCBI Taxonomy" id="86663"/>
    <lineage>
        <taxon>Bacteria</taxon>
        <taxon>Bacillati</taxon>
        <taxon>Bacillota</taxon>
        <taxon>Bacilli</taxon>
        <taxon>Bacillales</taxon>
        <taxon>Bacillaceae</taxon>
        <taxon>Bacillus</taxon>
    </lineage>
</organism>
<proteinExistence type="predicted"/>
<keyword evidence="1" id="KW-0175">Coiled coil</keyword>
<evidence type="ECO:0000313" key="2">
    <source>
        <dbReference type="EMBL" id="WLR42632.1"/>
    </source>
</evidence>
<dbReference type="RefSeq" id="WP_226542351.1">
    <property type="nucleotide sequence ID" value="NZ_CP129013.1"/>
</dbReference>
<evidence type="ECO:0000256" key="1">
    <source>
        <dbReference type="SAM" id="Coils"/>
    </source>
</evidence>
<dbReference type="EMBL" id="CP129013">
    <property type="protein sequence ID" value="WLR42632.1"/>
    <property type="molecule type" value="Genomic_DNA"/>
</dbReference>
<dbReference type="Proteomes" id="UP001197974">
    <property type="component" value="Chromosome"/>
</dbReference>
<protein>
    <submittedName>
        <fullName evidence="2">DUF5082 family protein</fullName>
    </submittedName>
</protein>
<evidence type="ECO:0000313" key="3">
    <source>
        <dbReference type="Proteomes" id="UP001197974"/>
    </source>
</evidence>
<accession>A0ABY9JVY7</accession>
<name>A0ABY9JVY7_9BACI</name>
<keyword evidence="3" id="KW-1185">Reference proteome</keyword>
<sequence length="142" mass="16259">MGYSDLLHSFSNQINGQSKSIEEDISRLEKAKKKLQEEQSLAFNEIKQIERPELGSQWTGDHSMTFDDERTAAYEEMKRIVNHKIDDYGWKIDSKINQLTLQKGALGFASTLTDQIGDLLEVGEDAFDAIEDKFAQIRKVLF</sequence>
<feature type="coiled-coil region" evidence="1">
    <location>
        <begin position="18"/>
        <end position="45"/>
    </location>
</feature>